<feature type="transmembrane region" description="Helical" evidence="8">
    <location>
        <begin position="323"/>
        <end position="344"/>
    </location>
</feature>
<organism evidence="10 11">
    <name type="scientific">Eucalyptus globulus</name>
    <name type="common">Tasmanian blue gum</name>
    <dbReference type="NCBI Taxonomy" id="34317"/>
    <lineage>
        <taxon>Eukaryota</taxon>
        <taxon>Viridiplantae</taxon>
        <taxon>Streptophyta</taxon>
        <taxon>Embryophyta</taxon>
        <taxon>Tracheophyta</taxon>
        <taxon>Spermatophyta</taxon>
        <taxon>Magnoliopsida</taxon>
        <taxon>eudicotyledons</taxon>
        <taxon>Gunneridae</taxon>
        <taxon>Pentapetalae</taxon>
        <taxon>rosids</taxon>
        <taxon>malvids</taxon>
        <taxon>Myrtales</taxon>
        <taxon>Myrtaceae</taxon>
        <taxon>Myrtoideae</taxon>
        <taxon>Eucalypteae</taxon>
        <taxon>Eucalyptus</taxon>
    </lineage>
</organism>
<feature type="repeat" description="ANK" evidence="7">
    <location>
        <begin position="173"/>
        <end position="205"/>
    </location>
</feature>
<evidence type="ECO:0000256" key="3">
    <source>
        <dbReference type="ARBA" id="ARBA00022737"/>
    </source>
</evidence>
<dbReference type="InterPro" id="IPR026961">
    <property type="entry name" value="PGG_dom"/>
</dbReference>
<evidence type="ECO:0000256" key="5">
    <source>
        <dbReference type="ARBA" id="ARBA00023043"/>
    </source>
</evidence>
<dbReference type="SMART" id="SM00248">
    <property type="entry name" value="ANK"/>
    <property type="match status" value="6"/>
</dbReference>
<name>A0ABD3KYZ2_EUCGL</name>
<feature type="repeat" description="ANK" evidence="7">
    <location>
        <begin position="69"/>
        <end position="91"/>
    </location>
</feature>
<protein>
    <recommendedName>
        <fullName evidence="9">PGG domain-containing protein</fullName>
    </recommendedName>
</protein>
<feature type="repeat" description="ANK" evidence="7">
    <location>
        <begin position="103"/>
        <end position="125"/>
    </location>
</feature>
<evidence type="ECO:0000256" key="8">
    <source>
        <dbReference type="SAM" id="Phobius"/>
    </source>
</evidence>
<dbReference type="GO" id="GO:0016020">
    <property type="term" value="C:membrane"/>
    <property type="evidence" value="ECO:0007669"/>
    <property type="project" value="UniProtKB-SubCell"/>
</dbReference>
<keyword evidence="5 7" id="KW-0040">ANK repeat</keyword>
<sequence length="448" mass="50316">MDELYEAAVKGNVASLLELLEKDKLLLDRIMTGNRTETPVHIAAMLGHWKFVEEVLARKPELVKEQDSQSSTPLHLAAAKGYFNIVTSLLRVYPEICFVRDKYERNPIHVAAMKGHVDVLELLVRTKPDAARSVIEHGQTILHLCVKHNRLEALKLLMDILDDNHFINLGDDYGDTILHLAAANRQTKTIVFLIDKGVDPNIKNSRGFTALGLLAQGQSVERVSEIMHSVPQISENLDPSKQTVYANNMVTAFHPPVGEDDKSKAKRKWQKNMHKTLVVVAVLLATMAFQASITPPGGLWQDNDGHTAGESIMADKYPHRYRKFIACNTIIFVASLSIIMLFISGLPLEKPQITTWIAMLTTWVAIIFTAVAYSISIWVFTPYSELHFTNKTVRVAVLTWTGLMAFIFLCQIVRLILKVAPKVPKMAPKVLKFVRKASIRREPEDLIA</sequence>
<dbReference type="SUPFAM" id="SSF48403">
    <property type="entry name" value="Ankyrin repeat"/>
    <property type="match status" value="1"/>
</dbReference>
<dbReference type="Pfam" id="PF13962">
    <property type="entry name" value="PGG"/>
    <property type="match status" value="1"/>
</dbReference>
<dbReference type="InterPro" id="IPR002110">
    <property type="entry name" value="Ankyrin_rpt"/>
</dbReference>
<evidence type="ECO:0000313" key="11">
    <source>
        <dbReference type="Proteomes" id="UP001634007"/>
    </source>
</evidence>
<dbReference type="PANTHER" id="PTHR24186">
    <property type="entry name" value="PROTEIN PHOSPHATASE 1 REGULATORY SUBUNIT"/>
    <property type="match status" value="1"/>
</dbReference>
<feature type="transmembrane region" description="Helical" evidence="8">
    <location>
        <begin position="356"/>
        <end position="381"/>
    </location>
</feature>
<comment type="caution">
    <text evidence="10">The sequence shown here is derived from an EMBL/GenBank/DDBJ whole genome shotgun (WGS) entry which is preliminary data.</text>
</comment>
<accession>A0ABD3KYZ2</accession>
<feature type="transmembrane region" description="Helical" evidence="8">
    <location>
        <begin position="276"/>
        <end position="293"/>
    </location>
</feature>
<evidence type="ECO:0000256" key="4">
    <source>
        <dbReference type="ARBA" id="ARBA00022989"/>
    </source>
</evidence>
<dbReference type="PROSITE" id="PS50297">
    <property type="entry name" value="ANK_REP_REGION"/>
    <property type="match status" value="3"/>
</dbReference>
<dbReference type="Pfam" id="PF00023">
    <property type="entry name" value="Ank"/>
    <property type="match status" value="1"/>
</dbReference>
<keyword evidence="4 8" id="KW-1133">Transmembrane helix</keyword>
<dbReference type="EMBL" id="JBJKBG010000003">
    <property type="protein sequence ID" value="KAL3744527.1"/>
    <property type="molecule type" value="Genomic_DNA"/>
</dbReference>
<dbReference type="InterPro" id="IPR036770">
    <property type="entry name" value="Ankyrin_rpt-contain_sf"/>
</dbReference>
<feature type="domain" description="PGG" evidence="9">
    <location>
        <begin position="268"/>
        <end position="379"/>
    </location>
</feature>
<keyword evidence="6 8" id="KW-0472">Membrane</keyword>
<feature type="transmembrane region" description="Helical" evidence="8">
    <location>
        <begin position="393"/>
        <end position="417"/>
    </location>
</feature>
<evidence type="ECO:0000256" key="1">
    <source>
        <dbReference type="ARBA" id="ARBA00004141"/>
    </source>
</evidence>
<dbReference type="Gene3D" id="1.25.40.20">
    <property type="entry name" value="Ankyrin repeat-containing domain"/>
    <property type="match status" value="1"/>
</dbReference>
<gene>
    <name evidence="10" type="ORF">ACJRO7_013745</name>
</gene>
<dbReference type="PANTHER" id="PTHR24186:SF37">
    <property type="entry name" value="PGG DOMAIN-CONTAINING PROTEIN"/>
    <property type="match status" value="1"/>
</dbReference>
<keyword evidence="2 8" id="KW-0812">Transmembrane</keyword>
<evidence type="ECO:0000259" key="9">
    <source>
        <dbReference type="Pfam" id="PF13962"/>
    </source>
</evidence>
<dbReference type="Proteomes" id="UP001634007">
    <property type="component" value="Unassembled WGS sequence"/>
</dbReference>
<comment type="subcellular location">
    <subcellularLocation>
        <location evidence="1">Membrane</location>
        <topology evidence="1">Multi-pass membrane protein</topology>
    </subcellularLocation>
</comment>
<dbReference type="PROSITE" id="PS50088">
    <property type="entry name" value="ANK_REPEAT"/>
    <property type="match status" value="3"/>
</dbReference>
<proteinExistence type="predicted"/>
<evidence type="ECO:0000256" key="7">
    <source>
        <dbReference type="PROSITE-ProRule" id="PRU00023"/>
    </source>
</evidence>
<reference evidence="10 11" key="1">
    <citation type="submission" date="2024-11" db="EMBL/GenBank/DDBJ databases">
        <title>Chromosome-level genome assembly of Eucalyptus globulus Labill. provides insights into its genome evolution.</title>
        <authorList>
            <person name="Li X."/>
        </authorList>
    </citation>
    <scope>NUCLEOTIDE SEQUENCE [LARGE SCALE GENOMIC DNA]</scope>
    <source>
        <strain evidence="10">CL2024</strain>
        <tissue evidence="10">Fresh tender leaves</tissue>
    </source>
</reference>
<dbReference type="AlphaFoldDB" id="A0ABD3KYZ2"/>
<evidence type="ECO:0000256" key="2">
    <source>
        <dbReference type="ARBA" id="ARBA00022692"/>
    </source>
</evidence>
<dbReference type="Pfam" id="PF12796">
    <property type="entry name" value="Ank_2"/>
    <property type="match status" value="2"/>
</dbReference>
<keyword evidence="3" id="KW-0677">Repeat</keyword>
<evidence type="ECO:0000256" key="6">
    <source>
        <dbReference type="ARBA" id="ARBA00023136"/>
    </source>
</evidence>
<evidence type="ECO:0000313" key="10">
    <source>
        <dbReference type="EMBL" id="KAL3744527.1"/>
    </source>
</evidence>
<keyword evidence="11" id="KW-1185">Reference proteome</keyword>